<keyword evidence="3" id="KW-0539">Nucleus</keyword>
<protein>
    <submittedName>
        <fullName evidence="5">Uncharacterized protein</fullName>
    </submittedName>
</protein>
<dbReference type="STRING" id="946122.A0A0C2VZF4"/>
<evidence type="ECO:0000256" key="4">
    <source>
        <dbReference type="SAM" id="MobiDB-lite"/>
    </source>
</evidence>
<dbReference type="OrthoDB" id="1939643at2759"/>
<dbReference type="PANTHER" id="PTHR16684">
    <property type="entry name" value="CENTROMERE PROTEIN C"/>
    <property type="match status" value="1"/>
</dbReference>
<evidence type="ECO:0000256" key="3">
    <source>
        <dbReference type="ARBA" id="ARBA00023242"/>
    </source>
</evidence>
<dbReference type="InterPro" id="IPR028386">
    <property type="entry name" value="CENP-C/Mif2/cnp3"/>
</dbReference>
<dbReference type="EMBL" id="KN818869">
    <property type="protein sequence ID" value="KIL54237.1"/>
    <property type="molecule type" value="Genomic_DNA"/>
</dbReference>
<dbReference type="InParanoid" id="A0A0C2VZF4"/>
<sequence length="170" mass="19791">MRISQLSTWLRLAPQQGARKSKRQHIKPLEWWRGERYVYGRNHDDNEPIFVVPIKEIIRIPDEAPQPLGYKRKRSSRGRSKKTVEQMPALQNPEEGLDANTHDRCVVLDHQGNTEERRECLSKMYQPKVENGGWKYQRTLTDGEFIAAGQLTIPIACHKPTKDVEDNTYV</sequence>
<feature type="non-terminal residue" evidence="5">
    <location>
        <position position="170"/>
    </location>
</feature>
<organism evidence="5 6">
    <name type="scientific">Amanita muscaria (strain Koide BX008)</name>
    <dbReference type="NCBI Taxonomy" id="946122"/>
    <lineage>
        <taxon>Eukaryota</taxon>
        <taxon>Fungi</taxon>
        <taxon>Dikarya</taxon>
        <taxon>Basidiomycota</taxon>
        <taxon>Agaricomycotina</taxon>
        <taxon>Agaricomycetes</taxon>
        <taxon>Agaricomycetidae</taxon>
        <taxon>Agaricales</taxon>
        <taxon>Pluteineae</taxon>
        <taxon>Amanitaceae</taxon>
        <taxon>Amanita</taxon>
    </lineage>
</organism>
<comment type="similarity">
    <text evidence="2">Belongs to the CENP-C/MIF2 family.</text>
</comment>
<comment type="subcellular location">
    <subcellularLocation>
        <location evidence="1">Nucleus</location>
    </subcellularLocation>
</comment>
<gene>
    <name evidence="5" type="ORF">M378DRAFT_92934</name>
</gene>
<dbReference type="GO" id="GO:0019237">
    <property type="term" value="F:centromeric DNA binding"/>
    <property type="evidence" value="ECO:0007669"/>
    <property type="project" value="InterPro"/>
</dbReference>
<dbReference type="HOGENOM" id="CLU_1574406_0_0_1"/>
<dbReference type="GO" id="GO:0051455">
    <property type="term" value="P:spindle attachment to meiosis I kinetochore"/>
    <property type="evidence" value="ECO:0007669"/>
    <property type="project" value="TreeGrafter"/>
</dbReference>
<evidence type="ECO:0000313" key="6">
    <source>
        <dbReference type="Proteomes" id="UP000054549"/>
    </source>
</evidence>
<dbReference type="GO" id="GO:0005634">
    <property type="term" value="C:nucleus"/>
    <property type="evidence" value="ECO:0007669"/>
    <property type="project" value="UniProtKB-SubCell"/>
</dbReference>
<evidence type="ECO:0000256" key="2">
    <source>
        <dbReference type="ARBA" id="ARBA00010291"/>
    </source>
</evidence>
<dbReference type="GO" id="GO:0051315">
    <property type="term" value="P:attachment of mitotic spindle microtubules to kinetochore"/>
    <property type="evidence" value="ECO:0007669"/>
    <property type="project" value="TreeGrafter"/>
</dbReference>
<dbReference type="PANTHER" id="PTHR16684:SF11">
    <property type="entry name" value="CENTROMERE PROTEIN C"/>
    <property type="match status" value="1"/>
</dbReference>
<feature type="compositionally biased region" description="Basic residues" evidence="4">
    <location>
        <begin position="70"/>
        <end position="81"/>
    </location>
</feature>
<evidence type="ECO:0000313" key="5">
    <source>
        <dbReference type="EMBL" id="KIL54237.1"/>
    </source>
</evidence>
<accession>A0A0C2VZF4</accession>
<dbReference type="GO" id="GO:0000776">
    <property type="term" value="C:kinetochore"/>
    <property type="evidence" value="ECO:0007669"/>
    <property type="project" value="InterPro"/>
</dbReference>
<keyword evidence="6" id="KW-1185">Reference proteome</keyword>
<dbReference type="GO" id="GO:0051382">
    <property type="term" value="P:kinetochore assembly"/>
    <property type="evidence" value="ECO:0007669"/>
    <property type="project" value="InterPro"/>
</dbReference>
<evidence type="ECO:0000256" key="1">
    <source>
        <dbReference type="ARBA" id="ARBA00004123"/>
    </source>
</evidence>
<name>A0A0C2VZF4_AMAMK</name>
<dbReference type="Proteomes" id="UP000054549">
    <property type="component" value="Unassembled WGS sequence"/>
</dbReference>
<feature type="region of interest" description="Disordered" evidence="4">
    <location>
        <begin position="66"/>
        <end position="97"/>
    </location>
</feature>
<reference evidence="5 6" key="1">
    <citation type="submission" date="2014-04" db="EMBL/GenBank/DDBJ databases">
        <title>Evolutionary Origins and Diversification of the Mycorrhizal Mutualists.</title>
        <authorList>
            <consortium name="DOE Joint Genome Institute"/>
            <consortium name="Mycorrhizal Genomics Consortium"/>
            <person name="Kohler A."/>
            <person name="Kuo A."/>
            <person name="Nagy L.G."/>
            <person name="Floudas D."/>
            <person name="Copeland A."/>
            <person name="Barry K.W."/>
            <person name="Cichocki N."/>
            <person name="Veneault-Fourrey C."/>
            <person name="LaButti K."/>
            <person name="Lindquist E.A."/>
            <person name="Lipzen A."/>
            <person name="Lundell T."/>
            <person name="Morin E."/>
            <person name="Murat C."/>
            <person name="Riley R."/>
            <person name="Ohm R."/>
            <person name="Sun H."/>
            <person name="Tunlid A."/>
            <person name="Henrissat B."/>
            <person name="Grigoriev I.V."/>
            <person name="Hibbett D.S."/>
            <person name="Martin F."/>
        </authorList>
    </citation>
    <scope>NUCLEOTIDE SEQUENCE [LARGE SCALE GENOMIC DNA]</scope>
    <source>
        <strain evidence="5 6">Koide BX008</strain>
    </source>
</reference>
<dbReference type="AlphaFoldDB" id="A0A0C2VZF4"/>
<proteinExistence type="inferred from homology"/>